<protein>
    <submittedName>
        <fullName evidence="1">Uncharacterized protein</fullName>
    </submittedName>
</protein>
<dbReference type="RefSeq" id="WP_228105085.1">
    <property type="nucleotide sequence ID" value="NZ_CP101637.1"/>
</dbReference>
<reference evidence="1 2" key="1">
    <citation type="submission" date="2022-07" db="EMBL/GenBank/DDBJ databases">
        <title>Genome sequence of Terrisporobacter mayombei DSM6539.</title>
        <authorList>
            <person name="Boeer T."/>
            <person name="Bengelsdorf F.R."/>
            <person name="Daniel R."/>
            <person name="Poehlein A."/>
        </authorList>
    </citation>
    <scope>NUCLEOTIDE SEQUENCE [LARGE SCALE GENOMIC DNA]</scope>
    <source>
        <strain evidence="1 2">DSM 6539</strain>
    </source>
</reference>
<dbReference type="EMBL" id="CP101637">
    <property type="protein sequence ID" value="WMT83187.1"/>
    <property type="molecule type" value="Genomic_DNA"/>
</dbReference>
<keyword evidence="2" id="KW-1185">Reference proteome</keyword>
<sequence>MKKDRIRILYNNNFERIVEESNVRNFRSLIDWMEDFNEGNSVPPLVLFGRDLGSNFSINRSNVKIIEFTD</sequence>
<dbReference type="Proteomes" id="UP001235030">
    <property type="component" value="Chromosome"/>
</dbReference>
<gene>
    <name evidence="1" type="ORF">TEMA_36880</name>
</gene>
<name>A0ABY9Q9H9_9FIRM</name>
<evidence type="ECO:0000313" key="2">
    <source>
        <dbReference type="Proteomes" id="UP001235030"/>
    </source>
</evidence>
<evidence type="ECO:0000313" key="1">
    <source>
        <dbReference type="EMBL" id="WMT83187.1"/>
    </source>
</evidence>
<proteinExistence type="predicted"/>
<organism evidence="1 2">
    <name type="scientific">Terrisporobacter mayombei</name>
    <dbReference type="NCBI Taxonomy" id="1541"/>
    <lineage>
        <taxon>Bacteria</taxon>
        <taxon>Bacillati</taxon>
        <taxon>Bacillota</taxon>
        <taxon>Clostridia</taxon>
        <taxon>Peptostreptococcales</taxon>
        <taxon>Peptostreptococcaceae</taxon>
        <taxon>Terrisporobacter</taxon>
    </lineage>
</organism>
<accession>A0ABY9Q9H9</accession>